<proteinExistence type="predicted"/>
<accession>A0ACD0P6K1</accession>
<reference evidence="1 2" key="1">
    <citation type="journal article" date="2018" name="Mol. Biol. Evol.">
        <title>Broad Genomic Sampling Reveals a Smut Pathogenic Ancestry of the Fungal Clade Ustilaginomycotina.</title>
        <authorList>
            <person name="Kijpornyongpan T."/>
            <person name="Mondo S.J."/>
            <person name="Barry K."/>
            <person name="Sandor L."/>
            <person name="Lee J."/>
            <person name="Lipzen A."/>
            <person name="Pangilinan J."/>
            <person name="LaButti K."/>
            <person name="Hainaut M."/>
            <person name="Henrissat B."/>
            <person name="Grigoriev I.V."/>
            <person name="Spatafora J.W."/>
            <person name="Aime M.C."/>
        </authorList>
    </citation>
    <scope>NUCLEOTIDE SEQUENCE [LARGE SCALE GENOMIC DNA]</scope>
    <source>
        <strain evidence="1 2">SA 807</strain>
    </source>
</reference>
<keyword evidence="2" id="KW-1185">Reference proteome</keyword>
<evidence type="ECO:0000313" key="2">
    <source>
        <dbReference type="Proteomes" id="UP000245626"/>
    </source>
</evidence>
<protein>
    <submittedName>
        <fullName evidence="1">Uncharacterized protein</fullName>
    </submittedName>
</protein>
<evidence type="ECO:0000313" key="1">
    <source>
        <dbReference type="EMBL" id="PWN53622.1"/>
    </source>
</evidence>
<name>A0ACD0P6K1_9BASI</name>
<dbReference type="EMBL" id="KZ819717">
    <property type="protein sequence ID" value="PWN53622.1"/>
    <property type="molecule type" value="Genomic_DNA"/>
</dbReference>
<sequence>MRFPSVFSPTLTLILSLVGPGVILSQENQGSEDFGTVIVQRGSSVEDSTRMRATASILQGPSLVTIQTSPPTPIPTSDTSSSPGPQVSLSPNNPSVSGPGPVETGSVGGSSSTYSSSSSGITLSYTLSQTSSSNPTASGNASNSDDAIVLQPTPALTLATLGLSIALGAMIATF</sequence>
<gene>
    <name evidence="1" type="ORF">IE53DRAFT_366197</name>
</gene>
<dbReference type="Proteomes" id="UP000245626">
    <property type="component" value="Unassembled WGS sequence"/>
</dbReference>
<organism evidence="1 2">
    <name type="scientific">Violaceomyces palustris</name>
    <dbReference type="NCBI Taxonomy" id="1673888"/>
    <lineage>
        <taxon>Eukaryota</taxon>
        <taxon>Fungi</taxon>
        <taxon>Dikarya</taxon>
        <taxon>Basidiomycota</taxon>
        <taxon>Ustilaginomycotina</taxon>
        <taxon>Ustilaginomycetes</taxon>
        <taxon>Violaceomycetales</taxon>
        <taxon>Violaceomycetaceae</taxon>
        <taxon>Violaceomyces</taxon>
    </lineage>
</organism>